<evidence type="ECO:0000256" key="5">
    <source>
        <dbReference type="ARBA" id="ARBA00023326"/>
    </source>
</evidence>
<protein>
    <recommendedName>
        <fullName evidence="6">GH10 domain-containing protein</fullName>
    </recommendedName>
</protein>
<dbReference type="GO" id="GO:0031176">
    <property type="term" value="F:endo-1,4-beta-xylanase activity"/>
    <property type="evidence" value="ECO:0007669"/>
    <property type="project" value="UniProtKB-ARBA"/>
</dbReference>
<dbReference type="Proteomes" id="UP000824120">
    <property type="component" value="Chromosome 4"/>
</dbReference>
<dbReference type="InterPro" id="IPR044846">
    <property type="entry name" value="GH10"/>
</dbReference>
<organism evidence="7 8">
    <name type="scientific">Solanum commersonii</name>
    <name type="common">Commerson's wild potato</name>
    <name type="synonym">Commerson's nightshade</name>
    <dbReference type="NCBI Taxonomy" id="4109"/>
    <lineage>
        <taxon>Eukaryota</taxon>
        <taxon>Viridiplantae</taxon>
        <taxon>Streptophyta</taxon>
        <taxon>Embryophyta</taxon>
        <taxon>Tracheophyta</taxon>
        <taxon>Spermatophyta</taxon>
        <taxon>Magnoliopsida</taxon>
        <taxon>eudicotyledons</taxon>
        <taxon>Gunneridae</taxon>
        <taxon>Pentapetalae</taxon>
        <taxon>asterids</taxon>
        <taxon>lamiids</taxon>
        <taxon>Solanales</taxon>
        <taxon>Solanaceae</taxon>
        <taxon>Solanoideae</taxon>
        <taxon>Solaneae</taxon>
        <taxon>Solanum</taxon>
    </lineage>
</organism>
<dbReference type="Pfam" id="PF00331">
    <property type="entry name" value="Glyco_hydro_10"/>
    <property type="match status" value="1"/>
</dbReference>
<keyword evidence="8" id="KW-1185">Reference proteome</keyword>
<dbReference type="PANTHER" id="PTHR31490">
    <property type="entry name" value="GLYCOSYL HYDROLASE"/>
    <property type="match status" value="1"/>
</dbReference>
<keyword evidence="2" id="KW-0858">Xylan degradation</keyword>
<accession>A0A9J5ZL75</accession>
<proteinExistence type="inferred from homology"/>
<evidence type="ECO:0000256" key="2">
    <source>
        <dbReference type="ARBA" id="ARBA00022651"/>
    </source>
</evidence>
<name>A0A9J5ZL75_SOLCO</name>
<dbReference type="OrthoDB" id="3055998at2759"/>
<dbReference type="FunFam" id="3.20.20.80:FF:000104">
    <property type="entry name" value="Endo-1,4-beta-xylanase A"/>
    <property type="match status" value="1"/>
</dbReference>
<sequence length="409" mass="46826">MIYLQGPAAGVDLMVAGLQFFPVDRRARFRYLKRQTEKIRQRDVILKFSGLDSGNLLGTFVRIKPLQNSFPFGSAIRRPNMDNEGFNDFFVKNFNWAVFGNELKRYWTEAQQGNFNYKNADELLNFCTQNNIQVRGHCIFWEEVATVQSSVQSLNKSDLMTAVQNCLTGLLTRYKGKFKHYDVINEMMHGSFYLDRLGKDNCVNMFTTAHQLDPSAFLFVNDYHVEDGSDSRSSPEKYIEYIHHLQEHGTPVGGIGIHGHIDSPVGPIVCSALDKLGILGLPIWFTEVDVFSDNEYVRADDLEVILREAYAHPAVEGIMLWRFWELFLNRPNSHLVNAKGDLNETGRRYLALKHKWLSHAHGHIDEQSQFSFRGFHGSYEVEVTTVSNKITKKFVVDKGDESLVISVDI</sequence>
<dbReference type="PRINTS" id="PR00134">
    <property type="entry name" value="GLHYDRLASE10"/>
</dbReference>
<comment type="caution">
    <text evidence="7">The sequence shown here is derived from an EMBL/GenBank/DDBJ whole genome shotgun (WGS) entry which is preliminary data.</text>
</comment>
<keyword evidence="5" id="KW-0624">Polysaccharide degradation</keyword>
<dbReference type="InterPro" id="IPR017853">
    <property type="entry name" value="GH"/>
</dbReference>
<evidence type="ECO:0000256" key="4">
    <source>
        <dbReference type="ARBA" id="ARBA00023277"/>
    </source>
</evidence>
<dbReference type="PROSITE" id="PS51760">
    <property type="entry name" value="GH10_2"/>
    <property type="match status" value="1"/>
</dbReference>
<evidence type="ECO:0000256" key="3">
    <source>
        <dbReference type="ARBA" id="ARBA00022801"/>
    </source>
</evidence>
<feature type="domain" description="GH10" evidence="6">
    <location>
        <begin position="60"/>
        <end position="352"/>
    </location>
</feature>
<evidence type="ECO:0000259" key="6">
    <source>
        <dbReference type="PROSITE" id="PS51760"/>
    </source>
</evidence>
<keyword evidence="3" id="KW-0378">Hydrolase</keyword>
<dbReference type="InterPro" id="IPR001000">
    <property type="entry name" value="GH10_dom"/>
</dbReference>
<dbReference type="Gene3D" id="3.20.20.80">
    <property type="entry name" value="Glycosidases"/>
    <property type="match status" value="1"/>
</dbReference>
<keyword evidence="4" id="KW-0119">Carbohydrate metabolism</keyword>
<evidence type="ECO:0000313" key="8">
    <source>
        <dbReference type="Proteomes" id="UP000824120"/>
    </source>
</evidence>
<dbReference type="GO" id="GO:0045493">
    <property type="term" value="P:xylan catabolic process"/>
    <property type="evidence" value="ECO:0007669"/>
    <property type="project" value="UniProtKB-KW"/>
</dbReference>
<comment type="similarity">
    <text evidence="1">Belongs to the glycosyl hydrolase 10 (cellulase F) family.</text>
</comment>
<evidence type="ECO:0000313" key="7">
    <source>
        <dbReference type="EMBL" id="KAG5612893.1"/>
    </source>
</evidence>
<reference evidence="7 8" key="1">
    <citation type="submission" date="2020-09" db="EMBL/GenBank/DDBJ databases">
        <title>De no assembly of potato wild relative species, Solanum commersonii.</title>
        <authorList>
            <person name="Cho K."/>
        </authorList>
    </citation>
    <scope>NUCLEOTIDE SEQUENCE [LARGE SCALE GENOMIC DNA]</scope>
    <source>
        <strain evidence="7">LZ3.2</strain>
        <tissue evidence="7">Leaf</tissue>
    </source>
</reference>
<dbReference type="SUPFAM" id="SSF51445">
    <property type="entry name" value="(Trans)glycosidases"/>
    <property type="match status" value="1"/>
</dbReference>
<gene>
    <name evidence="7" type="ORF">H5410_024174</name>
</gene>
<dbReference type="AlphaFoldDB" id="A0A9J5ZL75"/>
<evidence type="ECO:0000256" key="1">
    <source>
        <dbReference type="ARBA" id="ARBA00007495"/>
    </source>
</evidence>
<dbReference type="EMBL" id="JACXVP010000004">
    <property type="protein sequence ID" value="KAG5612893.1"/>
    <property type="molecule type" value="Genomic_DNA"/>
</dbReference>
<dbReference type="SMART" id="SM00633">
    <property type="entry name" value="Glyco_10"/>
    <property type="match status" value="1"/>
</dbReference>
<dbReference type="PANTHER" id="PTHR31490:SF1">
    <property type="entry name" value="ENDO-1,4-BETA-XYLANASE 1"/>
    <property type="match status" value="1"/>
</dbReference>